<keyword evidence="2" id="KW-1185">Reference proteome</keyword>
<dbReference type="AlphaFoldDB" id="A0AAD3HAB0"/>
<organism evidence="1 2">
    <name type="scientific">Chaetoceros tenuissimus</name>
    <dbReference type="NCBI Taxonomy" id="426638"/>
    <lineage>
        <taxon>Eukaryota</taxon>
        <taxon>Sar</taxon>
        <taxon>Stramenopiles</taxon>
        <taxon>Ochrophyta</taxon>
        <taxon>Bacillariophyta</taxon>
        <taxon>Coscinodiscophyceae</taxon>
        <taxon>Chaetocerotophycidae</taxon>
        <taxon>Chaetocerotales</taxon>
        <taxon>Chaetocerotaceae</taxon>
        <taxon>Chaetoceros</taxon>
    </lineage>
</organism>
<comment type="caution">
    <text evidence="1">The sequence shown here is derived from an EMBL/GenBank/DDBJ whole genome shotgun (WGS) entry which is preliminary data.</text>
</comment>
<reference evidence="1 2" key="1">
    <citation type="journal article" date="2021" name="Sci. Rep.">
        <title>The genome of the diatom Chaetoceros tenuissimus carries an ancient integrated fragment of an extant virus.</title>
        <authorList>
            <person name="Hongo Y."/>
            <person name="Kimura K."/>
            <person name="Takaki Y."/>
            <person name="Yoshida Y."/>
            <person name="Baba S."/>
            <person name="Kobayashi G."/>
            <person name="Nagasaki K."/>
            <person name="Hano T."/>
            <person name="Tomaru Y."/>
        </authorList>
    </citation>
    <scope>NUCLEOTIDE SEQUENCE [LARGE SCALE GENOMIC DNA]</scope>
    <source>
        <strain evidence="1 2">NIES-3715</strain>
    </source>
</reference>
<gene>
    <name evidence="1" type="ORF">CTEN210_12265</name>
</gene>
<sequence length="176" mass="19804">MFIALIAVLPISTKSREHKFIFTEQKYEVDGTLFSDYLTTEGCGRLSYIKKKVLERNPQIQKSGLRLEFGTDTKQAKDGTPSVLKKCTLSESSDTDMEDQVEETAKHIKMTIESFLPQLKSPPAIQKVTNATSKIDAASKLNFDLQPRFYEGKEIAITKTPHILSDNTKNLILSKC</sequence>
<dbReference type="Proteomes" id="UP001054902">
    <property type="component" value="Unassembled WGS sequence"/>
</dbReference>
<accession>A0AAD3HAB0</accession>
<protein>
    <submittedName>
        <fullName evidence="1">Uncharacterized protein</fullName>
    </submittedName>
</protein>
<evidence type="ECO:0000313" key="2">
    <source>
        <dbReference type="Proteomes" id="UP001054902"/>
    </source>
</evidence>
<dbReference type="EMBL" id="BLLK01000051">
    <property type="protein sequence ID" value="GFH55789.1"/>
    <property type="molecule type" value="Genomic_DNA"/>
</dbReference>
<proteinExistence type="predicted"/>
<evidence type="ECO:0000313" key="1">
    <source>
        <dbReference type="EMBL" id="GFH55789.1"/>
    </source>
</evidence>
<name>A0AAD3HAB0_9STRA</name>